<gene>
    <name evidence="1" type="ORF">BKA67DRAFT_669353</name>
</gene>
<comment type="caution">
    <text evidence="1">The sequence shown here is derived from an EMBL/GenBank/DDBJ whole genome shotgun (WGS) entry which is preliminary data.</text>
</comment>
<keyword evidence="2" id="KW-1185">Reference proteome</keyword>
<dbReference type="EMBL" id="JAGPXC010000011">
    <property type="protein sequence ID" value="KAH6645257.1"/>
    <property type="molecule type" value="Genomic_DNA"/>
</dbReference>
<dbReference type="OrthoDB" id="9971407at2759"/>
<protein>
    <submittedName>
        <fullName evidence="1">Uncharacterized protein</fullName>
    </submittedName>
</protein>
<dbReference type="RefSeq" id="XP_045951771.1">
    <property type="nucleotide sequence ID" value="XM_046108655.1"/>
</dbReference>
<dbReference type="AlphaFoldDB" id="A0A9P8UAW4"/>
<evidence type="ECO:0000313" key="1">
    <source>
        <dbReference type="EMBL" id="KAH6645257.1"/>
    </source>
</evidence>
<organism evidence="1 2">
    <name type="scientific">Truncatella angustata</name>
    <dbReference type="NCBI Taxonomy" id="152316"/>
    <lineage>
        <taxon>Eukaryota</taxon>
        <taxon>Fungi</taxon>
        <taxon>Dikarya</taxon>
        <taxon>Ascomycota</taxon>
        <taxon>Pezizomycotina</taxon>
        <taxon>Sordariomycetes</taxon>
        <taxon>Xylariomycetidae</taxon>
        <taxon>Amphisphaeriales</taxon>
        <taxon>Sporocadaceae</taxon>
        <taxon>Truncatella</taxon>
    </lineage>
</organism>
<name>A0A9P8UAW4_9PEZI</name>
<evidence type="ECO:0000313" key="2">
    <source>
        <dbReference type="Proteomes" id="UP000758603"/>
    </source>
</evidence>
<reference evidence="1" key="1">
    <citation type="journal article" date="2021" name="Nat. Commun.">
        <title>Genetic determinants of endophytism in the Arabidopsis root mycobiome.</title>
        <authorList>
            <person name="Mesny F."/>
            <person name="Miyauchi S."/>
            <person name="Thiergart T."/>
            <person name="Pickel B."/>
            <person name="Atanasova L."/>
            <person name="Karlsson M."/>
            <person name="Huettel B."/>
            <person name="Barry K.W."/>
            <person name="Haridas S."/>
            <person name="Chen C."/>
            <person name="Bauer D."/>
            <person name="Andreopoulos W."/>
            <person name="Pangilinan J."/>
            <person name="LaButti K."/>
            <person name="Riley R."/>
            <person name="Lipzen A."/>
            <person name="Clum A."/>
            <person name="Drula E."/>
            <person name="Henrissat B."/>
            <person name="Kohler A."/>
            <person name="Grigoriev I.V."/>
            <person name="Martin F.M."/>
            <person name="Hacquard S."/>
        </authorList>
    </citation>
    <scope>NUCLEOTIDE SEQUENCE</scope>
    <source>
        <strain evidence="1">MPI-SDFR-AT-0073</strain>
    </source>
</reference>
<dbReference type="Proteomes" id="UP000758603">
    <property type="component" value="Unassembled WGS sequence"/>
</dbReference>
<accession>A0A9P8UAW4</accession>
<dbReference type="GeneID" id="70137546"/>
<sequence>MPLPTLTTIPLRNAALLACALVPIGYAAPAYIGPTLRLSAGRETVVIDSHGEVNIAYCGNGDSAPIHTTGDPEVGPGFWITNNDGIRGDYFLYENSRDERPWKYITIDDGARRFVQVCATWEGHIVRGTAAVNLDGKVHNLGTWAVSSVDPKGVIWGGLSFLQGSDGGGAVRSTDGSGQQRGCTVDVLSGAPDSALATKGSGAKVLDKVVGEGASVTAEIWMVEKCNMDDVYMQERGPNPVIKSDNGRFEWVFSQGRF</sequence>
<proteinExistence type="predicted"/>